<evidence type="ECO:0000256" key="3">
    <source>
        <dbReference type="SAM" id="SignalP"/>
    </source>
</evidence>
<dbReference type="EMBL" id="BAABKC010000086">
    <property type="protein sequence ID" value="GAA5070226.1"/>
    <property type="molecule type" value="Genomic_DNA"/>
</dbReference>
<dbReference type="Pfam" id="PF04203">
    <property type="entry name" value="Sortase"/>
    <property type="match status" value="1"/>
</dbReference>
<reference evidence="5" key="1">
    <citation type="journal article" date="2019" name="Int. J. Syst. Evol. Microbiol.">
        <title>The Global Catalogue of Microorganisms (GCM) 10K type strain sequencing project: providing services to taxonomists for standard genome sequencing and annotation.</title>
        <authorList>
            <consortium name="The Broad Institute Genomics Platform"/>
            <consortium name="The Broad Institute Genome Sequencing Center for Infectious Disease"/>
            <person name="Wu L."/>
            <person name="Ma J."/>
        </authorList>
    </citation>
    <scope>NUCLEOTIDE SEQUENCE [LARGE SCALE GENOMIC DNA]</scope>
    <source>
        <strain evidence="5">JCM 18410</strain>
    </source>
</reference>
<dbReference type="NCBIfam" id="NF033748">
    <property type="entry name" value="class_F_sortase"/>
    <property type="match status" value="1"/>
</dbReference>
<feature type="region of interest" description="Disordered" evidence="2">
    <location>
        <begin position="27"/>
        <end position="60"/>
    </location>
</feature>
<dbReference type="SUPFAM" id="SSF63817">
    <property type="entry name" value="Sortase"/>
    <property type="match status" value="1"/>
</dbReference>
<feature type="compositionally biased region" description="Low complexity" evidence="2">
    <location>
        <begin position="38"/>
        <end position="50"/>
    </location>
</feature>
<organism evidence="4 5">
    <name type="scientific">Streptomyces similanensis</name>
    <dbReference type="NCBI Taxonomy" id="1274988"/>
    <lineage>
        <taxon>Bacteria</taxon>
        <taxon>Bacillati</taxon>
        <taxon>Actinomycetota</taxon>
        <taxon>Actinomycetes</taxon>
        <taxon>Kitasatosporales</taxon>
        <taxon>Streptomycetaceae</taxon>
        <taxon>Streptomyces</taxon>
    </lineage>
</organism>
<keyword evidence="3" id="KW-0732">Signal</keyword>
<dbReference type="InterPro" id="IPR005754">
    <property type="entry name" value="Sortase"/>
</dbReference>
<evidence type="ECO:0000313" key="4">
    <source>
        <dbReference type="EMBL" id="GAA5070226.1"/>
    </source>
</evidence>
<dbReference type="CDD" id="cd05829">
    <property type="entry name" value="Sortase_F"/>
    <property type="match status" value="1"/>
</dbReference>
<dbReference type="PROSITE" id="PS51257">
    <property type="entry name" value="PROKAR_LIPOPROTEIN"/>
    <property type="match status" value="1"/>
</dbReference>
<dbReference type="Gene3D" id="2.40.260.10">
    <property type="entry name" value="Sortase"/>
    <property type="match status" value="1"/>
</dbReference>
<keyword evidence="1" id="KW-0378">Hydrolase</keyword>
<dbReference type="InterPro" id="IPR042001">
    <property type="entry name" value="Sortase_F"/>
</dbReference>
<dbReference type="RefSeq" id="WP_345670745.1">
    <property type="nucleotide sequence ID" value="NZ_BAABKC010000086.1"/>
</dbReference>
<accession>A0ABP9L7G3</accession>
<feature type="chain" id="PRO_5045982567" description="Class F sortase" evidence="3">
    <location>
        <begin position="22"/>
        <end position="207"/>
    </location>
</feature>
<protein>
    <recommendedName>
        <fullName evidence="6">Class F sortase</fullName>
    </recommendedName>
</protein>
<evidence type="ECO:0000256" key="1">
    <source>
        <dbReference type="ARBA" id="ARBA00022801"/>
    </source>
</evidence>
<comment type="caution">
    <text evidence="4">The sequence shown here is derived from an EMBL/GenBank/DDBJ whole genome shotgun (WGS) entry which is preliminary data.</text>
</comment>
<sequence length="207" mass="21268">MRPPHAHRLAATLLALPLAVALSGCRTDTPPAAPPPHIATAAPTASAPEATPAPMPASPPVHVTIPAAGVDTGPLLRLGLNADGTIEVPSVAQADRIGWYGNGVTPGETGPAVLVGHYDTVNGPAVMRNVARIKPGARVDVTREDGTHAVFTVTALEQVDKHAFPTRKVYGSTSTPQLRLITCGGAITAGHRPDNIIVYATLTNPAH</sequence>
<name>A0ABP9L7G3_9ACTN</name>
<dbReference type="Proteomes" id="UP001500124">
    <property type="component" value="Unassembled WGS sequence"/>
</dbReference>
<evidence type="ECO:0008006" key="6">
    <source>
        <dbReference type="Google" id="ProtNLM"/>
    </source>
</evidence>
<keyword evidence="5" id="KW-1185">Reference proteome</keyword>
<dbReference type="InterPro" id="IPR023365">
    <property type="entry name" value="Sortase_dom-sf"/>
</dbReference>
<evidence type="ECO:0000256" key="2">
    <source>
        <dbReference type="SAM" id="MobiDB-lite"/>
    </source>
</evidence>
<gene>
    <name evidence="4" type="ORF">GCM10023336_55220</name>
</gene>
<feature type="signal peptide" evidence="3">
    <location>
        <begin position="1"/>
        <end position="21"/>
    </location>
</feature>
<proteinExistence type="predicted"/>
<evidence type="ECO:0000313" key="5">
    <source>
        <dbReference type="Proteomes" id="UP001500124"/>
    </source>
</evidence>